<feature type="transmembrane region" description="Helical" evidence="9">
    <location>
        <begin position="53"/>
        <end position="71"/>
    </location>
</feature>
<keyword evidence="12" id="KW-1185">Reference proteome</keyword>
<accession>A0A9X0XHV9</accession>
<feature type="transmembrane region" description="Helical" evidence="9">
    <location>
        <begin position="136"/>
        <end position="155"/>
    </location>
</feature>
<keyword evidence="2 9" id="KW-0813">Transport</keyword>
<keyword evidence="7 9" id="KW-0472">Membrane</keyword>
<dbReference type="RefSeq" id="WP_201825502.1">
    <property type="nucleotide sequence ID" value="NZ_JAERRA010000001.1"/>
</dbReference>
<protein>
    <recommendedName>
        <fullName evidence="9">TRAP transporter small permease protein</fullName>
    </recommendedName>
</protein>
<evidence type="ECO:0000256" key="8">
    <source>
        <dbReference type="ARBA" id="ARBA00038436"/>
    </source>
</evidence>
<proteinExistence type="inferred from homology"/>
<evidence type="ECO:0000256" key="4">
    <source>
        <dbReference type="ARBA" id="ARBA00022519"/>
    </source>
</evidence>
<keyword evidence="3" id="KW-1003">Cell membrane</keyword>
<comment type="caution">
    <text evidence="11">The sequence shown here is derived from an EMBL/GenBank/DDBJ whole genome shotgun (WGS) entry which is preliminary data.</text>
</comment>
<dbReference type="PANTHER" id="PTHR35011">
    <property type="entry name" value="2,3-DIKETO-L-GULONATE TRAP TRANSPORTER SMALL PERMEASE PROTEIN YIAM"/>
    <property type="match status" value="1"/>
</dbReference>
<dbReference type="Proteomes" id="UP000643207">
    <property type="component" value="Unassembled WGS sequence"/>
</dbReference>
<name>A0A9X0XHV9_9BURK</name>
<evidence type="ECO:0000256" key="5">
    <source>
        <dbReference type="ARBA" id="ARBA00022692"/>
    </source>
</evidence>
<dbReference type="GO" id="GO:0005886">
    <property type="term" value="C:plasma membrane"/>
    <property type="evidence" value="ECO:0007669"/>
    <property type="project" value="UniProtKB-SubCell"/>
</dbReference>
<keyword evidence="5 9" id="KW-0812">Transmembrane</keyword>
<comment type="subcellular location">
    <subcellularLocation>
        <location evidence="1 9">Cell inner membrane</location>
        <topology evidence="1 9">Multi-pass membrane protein</topology>
    </subcellularLocation>
</comment>
<evidence type="ECO:0000256" key="9">
    <source>
        <dbReference type="RuleBase" id="RU369079"/>
    </source>
</evidence>
<keyword evidence="6 9" id="KW-1133">Transmembrane helix</keyword>
<comment type="similarity">
    <text evidence="8 9">Belongs to the TRAP transporter small permease family.</text>
</comment>
<keyword evidence="4 9" id="KW-0997">Cell inner membrane</keyword>
<dbReference type="EMBL" id="JAERRA010000001">
    <property type="protein sequence ID" value="MBL0719900.1"/>
    <property type="molecule type" value="Genomic_DNA"/>
</dbReference>
<dbReference type="InterPro" id="IPR055348">
    <property type="entry name" value="DctQ"/>
</dbReference>
<sequence>MPFLLRLIAPIDRLSLALAGLLRWGVLLAVVLSAANALLRKTLDLGSNALLEGQWYLFAAVFLLGAGPVLLRNGHVRIDVLAQRFGLRVQALIDVIGLLLVVLPLCLLLIELSWPLFAEAWRSGEASANAGGLPRWPAWALLPLGFGLLALQAGAELLRRLAFLTGALPSPYAAVATPLADTAALPAGAPRP</sequence>
<feature type="transmembrane region" description="Helical" evidence="9">
    <location>
        <begin position="92"/>
        <end position="116"/>
    </location>
</feature>
<evidence type="ECO:0000313" key="11">
    <source>
        <dbReference type="EMBL" id="MBL0719900.1"/>
    </source>
</evidence>
<dbReference type="Pfam" id="PF04290">
    <property type="entry name" value="DctQ"/>
    <property type="match status" value="1"/>
</dbReference>
<comment type="function">
    <text evidence="9">Part of the tripartite ATP-independent periplasmic (TRAP) transport system.</text>
</comment>
<feature type="domain" description="Tripartite ATP-independent periplasmic transporters DctQ component" evidence="10">
    <location>
        <begin position="31"/>
        <end position="161"/>
    </location>
</feature>
<evidence type="ECO:0000256" key="3">
    <source>
        <dbReference type="ARBA" id="ARBA00022475"/>
    </source>
</evidence>
<gene>
    <name evidence="11" type="ORF">JI742_08355</name>
</gene>
<evidence type="ECO:0000256" key="7">
    <source>
        <dbReference type="ARBA" id="ARBA00023136"/>
    </source>
</evidence>
<evidence type="ECO:0000313" key="12">
    <source>
        <dbReference type="Proteomes" id="UP000643207"/>
    </source>
</evidence>
<comment type="caution">
    <text evidence="9">Lacks conserved residue(s) required for the propagation of feature annotation.</text>
</comment>
<dbReference type="AlphaFoldDB" id="A0A9X0XHV9"/>
<comment type="subunit">
    <text evidence="9">The complex comprises the extracytoplasmic solute receptor protein and the two transmembrane proteins.</text>
</comment>
<evidence type="ECO:0000256" key="6">
    <source>
        <dbReference type="ARBA" id="ARBA00022989"/>
    </source>
</evidence>
<reference evidence="11 12" key="1">
    <citation type="submission" date="2021-01" db="EMBL/GenBank/DDBJ databases">
        <title>Piscinibacter sp. Jin2 Genome sequencing and assembly.</title>
        <authorList>
            <person name="Kim I."/>
        </authorList>
    </citation>
    <scope>NUCLEOTIDE SEQUENCE [LARGE SCALE GENOMIC DNA]</scope>
    <source>
        <strain evidence="11 12">Jin2</strain>
    </source>
</reference>
<evidence type="ECO:0000256" key="1">
    <source>
        <dbReference type="ARBA" id="ARBA00004429"/>
    </source>
</evidence>
<evidence type="ECO:0000259" key="10">
    <source>
        <dbReference type="Pfam" id="PF04290"/>
    </source>
</evidence>
<dbReference type="GO" id="GO:0022857">
    <property type="term" value="F:transmembrane transporter activity"/>
    <property type="evidence" value="ECO:0007669"/>
    <property type="project" value="UniProtKB-UniRule"/>
</dbReference>
<dbReference type="PANTHER" id="PTHR35011:SF4">
    <property type="entry name" value="SLL1102 PROTEIN"/>
    <property type="match status" value="1"/>
</dbReference>
<dbReference type="InterPro" id="IPR007387">
    <property type="entry name" value="TRAP_DctQ"/>
</dbReference>
<organism evidence="11 12">
    <name type="scientific">Aquariibacter lacus</name>
    <dbReference type="NCBI Taxonomy" id="2801332"/>
    <lineage>
        <taxon>Bacteria</taxon>
        <taxon>Pseudomonadati</taxon>
        <taxon>Pseudomonadota</taxon>
        <taxon>Betaproteobacteria</taxon>
        <taxon>Burkholderiales</taxon>
        <taxon>Sphaerotilaceae</taxon>
        <taxon>Aquariibacter</taxon>
    </lineage>
</organism>
<evidence type="ECO:0000256" key="2">
    <source>
        <dbReference type="ARBA" id="ARBA00022448"/>
    </source>
</evidence>